<evidence type="ECO:0000256" key="1">
    <source>
        <dbReference type="ARBA" id="ARBA00038414"/>
    </source>
</evidence>
<dbReference type="Gene3D" id="3.40.50.12500">
    <property type="match status" value="1"/>
</dbReference>
<dbReference type="PANTHER" id="PTHR28047:SF5">
    <property type="entry name" value="PROTEIN DCG1"/>
    <property type="match status" value="1"/>
</dbReference>
<evidence type="ECO:0008006" key="4">
    <source>
        <dbReference type="Google" id="ProtNLM"/>
    </source>
</evidence>
<dbReference type="GO" id="GO:0047661">
    <property type="term" value="F:amino-acid racemase activity"/>
    <property type="evidence" value="ECO:0007669"/>
    <property type="project" value="InterPro"/>
</dbReference>
<dbReference type="Proteomes" id="UP000250043">
    <property type="component" value="Unassembled WGS sequence"/>
</dbReference>
<dbReference type="PANTHER" id="PTHR28047">
    <property type="entry name" value="PROTEIN DCG1"/>
    <property type="match status" value="1"/>
</dbReference>
<evidence type="ECO:0000313" key="3">
    <source>
        <dbReference type="Proteomes" id="UP000250043"/>
    </source>
</evidence>
<evidence type="ECO:0000313" key="2">
    <source>
        <dbReference type="EMBL" id="OCH92051.1"/>
    </source>
</evidence>
<proteinExistence type="inferred from homology"/>
<keyword evidence="3" id="KW-1185">Reference proteome</keyword>
<gene>
    <name evidence="2" type="ORF">OBBRIDRAFT_791683</name>
</gene>
<dbReference type="Pfam" id="PF01177">
    <property type="entry name" value="Asp_Glu_race"/>
    <property type="match status" value="1"/>
</dbReference>
<dbReference type="EMBL" id="KV722375">
    <property type="protein sequence ID" value="OCH92051.1"/>
    <property type="molecule type" value="Genomic_DNA"/>
</dbReference>
<comment type="similarity">
    <text evidence="1">Belongs to the HyuE racemase family.</text>
</comment>
<sequence length="249" mass="25569">MASTPASTSILIINPNSTRSMTAALAPLLADLTHPGLALHFHTGPPDAPPSINDAETSAASAAATLPSVLPLLAAHDAVLVACFSEHPLVPMLRTHLASSGSGLGTRRKPVLGIFEASVLHARALGRPFGIVTTGSYWEAALSRGVRGLFGSGDVGGSFVGVCSTGLSALELHEMPADEVRERIACAAQALVGERDAEVVIMGCAGMSGMKDAVREGARQAGREEVVILDAVRCGVGMLDGMLRAMGRD</sequence>
<protein>
    <recommendedName>
        <fullName evidence="4">Hydantoin racemase</fullName>
    </recommendedName>
</protein>
<dbReference type="InterPro" id="IPR053714">
    <property type="entry name" value="Iso_Racemase_Enz_sf"/>
</dbReference>
<dbReference type="InterPro" id="IPR015942">
    <property type="entry name" value="Asp/Glu/hydantoin_racemase"/>
</dbReference>
<accession>A0A8E2DME2</accession>
<dbReference type="InterPro" id="IPR052186">
    <property type="entry name" value="Hydantoin_racemase-like"/>
</dbReference>
<dbReference type="AlphaFoldDB" id="A0A8E2DME2"/>
<dbReference type="OrthoDB" id="412018at2759"/>
<name>A0A8E2DME2_9APHY</name>
<organism evidence="2 3">
    <name type="scientific">Obba rivulosa</name>
    <dbReference type="NCBI Taxonomy" id="1052685"/>
    <lineage>
        <taxon>Eukaryota</taxon>
        <taxon>Fungi</taxon>
        <taxon>Dikarya</taxon>
        <taxon>Basidiomycota</taxon>
        <taxon>Agaricomycotina</taxon>
        <taxon>Agaricomycetes</taxon>
        <taxon>Polyporales</taxon>
        <taxon>Gelatoporiaceae</taxon>
        <taxon>Obba</taxon>
    </lineage>
</organism>
<reference evidence="2 3" key="1">
    <citation type="submission" date="2016-07" db="EMBL/GenBank/DDBJ databases">
        <title>Draft genome of the white-rot fungus Obba rivulosa 3A-2.</title>
        <authorList>
            <consortium name="DOE Joint Genome Institute"/>
            <person name="Miettinen O."/>
            <person name="Riley R."/>
            <person name="Acob R."/>
            <person name="Barry K."/>
            <person name="Cullen D."/>
            <person name="De Vries R."/>
            <person name="Hainaut M."/>
            <person name="Hatakka A."/>
            <person name="Henrissat B."/>
            <person name="Hilden K."/>
            <person name="Kuo R."/>
            <person name="Labutti K."/>
            <person name="Lipzen A."/>
            <person name="Makela M.R."/>
            <person name="Sandor L."/>
            <person name="Spatafora J.W."/>
            <person name="Grigoriev I.V."/>
            <person name="Hibbett D.S."/>
        </authorList>
    </citation>
    <scope>NUCLEOTIDE SEQUENCE [LARGE SCALE GENOMIC DNA]</scope>
    <source>
        <strain evidence="2 3">3A-2</strain>
    </source>
</reference>